<protein>
    <recommendedName>
        <fullName evidence="3">Amidinotransferase</fullName>
    </recommendedName>
</protein>
<dbReference type="PIRSF" id="PIRSF028188">
    <property type="entry name" value="Amdntrnsf_FN0238"/>
    <property type="match status" value="1"/>
</dbReference>
<reference evidence="1 2" key="1">
    <citation type="submission" date="2019-02" db="EMBL/GenBank/DDBJ databases">
        <title>Prokaryotic population dynamics and viral predation in marine succession experiment using metagenomics: the confinement effect.</title>
        <authorList>
            <person name="Haro-Moreno J.M."/>
            <person name="Rodriguez-Valera F."/>
            <person name="Lopez-Perez M."/>
        </authorList>
    </citation>
    <scope>NUCLEOTIDE SEQUENCE [LARGE SCALE GENOMIC DNA]</scope>
    <source>
        <strain evidence="1">MED-G159</strain>
    </source>
</reference>
<dbReference type="EMBL" id="SHBE01000009">
    <property type="protein sequence ID" value="RZO25838.1"/>
    <property type="molecule type" value="Genomic_DNA"/>
</dbReference>
<dbReference type="PANTHER" id="PTHR43224">
    <property type="entry name" value="AMIDINOTRANSFERASE"/>
    <property type="match status" value="1"/>
</dbReference>
<organism evidence="1 2">
    <name type="scientific">SAR86 cluster bacterium</name>
    <dbReference type="NCBI Taxonomy" id="2030880"/>
    <lineage>
        <taxon>Bacteria</taxon>
        <taxon>Pseudomonadati</taxon>
        <taxon>Pseudomonadota</taxon>
        <taxon>Gammaproteobacteria</taxon>
        <taxon>SAR86 cluster</taxon>
    </lineage>
</organism>
<evidence type="ECO:0008006" key="3">
    <source>
        <dbReference type="Google" id="ProtNLM"/>
    </source>
</evidence>
<evidence type="ECO:0000313" key="1">
    <source>
        <dbReference type="EMBL" id="RZO25838.1"/>
    </source>
</evidence>
<evidence type="ECO:0000313" key="2">
    <source>
        <dbReference type="Proteomes" id="UP000315825"/>
    </source>
</evidence>
<dbReference type="SUPFAM" id="SSF55909">
    <property type="entry name" value="Pentein"/>
    <property type="match status" value="1"/>
</dbReference>
<dbReference type="AlphaFoldDB" id="A0A520MX83"/>
<sequence>MKRQSTDHIFMIEPSEFYSNPQTAGSNHYQKSDNQRDKVKILEEAIEEFRAFRDKLVEAEINITTFKGDKGCPDHIFPNWFTTFEDGSMQIFPMKAENRRLEKNPSMIDTLSRSYKITNDLSHLEEKGIFLESTSSMVFDRVNSIAYVTLSPRADKSLAEKWCSENGYFPMIFETESHTGQSIYHTDVLMYVGTEMIGACLDVIKEPFRNDVKKLVERTHDLMEIESSQLLSFCGNCLEVINKNKEPLLVMSSRSESALTKVQRDKINRFYKQIIHSDLTTIEKYGGGSARCMLSELF</sequence>
<dbReference type="Gene3D" id="3.75.10.10">
    <property type="entry name" value="L-arginine/glycine Amidinotransferase, Chain A"/>
    <property type="match status" value="1"/>
</dbReference>
<accession>A0A520MX83</accession>
<name>A0A520MX83_9GAMM</name>
<proteinExistence type="predicted"/>
<gene>
    <name evidence="1" type="ORF">EVA92_04385</name>
</gene>
<dbReference type="Pfam" id="PF19420">
    <property type="entry name" value="DDAH_eukar"/>
    <property type="match status" value="1"/>
</dbReference>
<comment type="caution">
    <text evidence="1">The sequence shown here is derived from an EMBL/GenBank/DDBJ whole genome shotgun (WGS) entry which is preliminary data.</text>
</comment>
<dbReference type="PANTHER" id="PTHR43224:SF1">
    <property type="entry name" value="AMIDINOTRANSFERASE"/>
    <property type="match status" value="1"/>
</dbReference>
<dbReference type="InterPro" id="IPR014541">
    <property type="entry name" value="Amdntrnsf_FN0238"/>
</dbReference>
<dbReference type="Proteomes" id="UP000315825">
    <property type="component" value="Unassembled WGS sequence"/>
</dbReference>